<comment type="caution">
    <text evidence="2">The sequence shown here is derived from an EMBL/GenBank/DDBJ whole genome shotgun (WGS) entry which is preliminary data.</text>
</comment>
<sequence>MTRTTPPRVKGKPVFNPDALGDEIDRLWSGSTSDEPPAPAPKVGLAEAAPAPAAVGSEARTGEQAADSGGGRAQDAPAPKSATRAPLRSVGVPKVAAKANGQKRFRPPEALLSGEVYDALYQHQIGEKRVRRGQARPMGVIVLDAIEKHAERLQVAWTGDVTRVGEGALFERPVSSVVPPRRRHAVPARNIVLSGVTPANAQTLDALVEKWGAGTRSALVEQALRYEFELA</sequence>
<accession>A0A1S1LKV9</accession>
<name>A0A1S1LKV9_MYCCH</name>
<protein>
    <submittedName>
        <fullName evidence="2">Uncharacterized protein</fullName>
    </submittedName>
</protein>
<organism evidence="2 3">
    <name type="scientific">Mycobacteroides chelonae</name>
    <name type="common">Mycobacterium chelonae</name>
    <dbReference type="NCBI Taxonomy" id="1774"/>
    <lineage>
        <taxon>Bacteria</taxon>
        <taxon>Bacillati</taxon>
        <taxon>Actinomycetota</taxon>
        <taxon>Actinomycetes</taxon>
        <taxon>Mycobacteriales</taxon>
        <taxon>Mycobacteriaceae</taxon>
        <taxon>Mycobacteroides</taxon>
    </lineage>
</organism>
<dbReference type="AlphaFoldDB" id="A0A1S1LKV9"/>
<gene>
    <name evidence="2" type="ORF">BKG82_12895</name>
</gene>
<feature type="compositionally biased region" description="Low complexity" evidence="1">
    <location>
        <begin position="43"/>
        <end position="59"/>
    </location>
</feature>
<evidence type="ECO:0000313" key="2">
    <source>
        <dbReference type="EMBL" id="OHU57082.1"/>
    </source>
</evidence>
<proteinExistence type="predicted"/>
<evidence type="ECO:0000313" key="3">
    <source>
        <dbReference type="Proteomes" id="UP000180043"/>
    </source>
</evidence>
<reference evidence="2 3" key="1">
    <citation type="submission" date="2016-10" db="EMBL/GenBank/DDBJ databases">
        <title>Evaluation of Human, Veterinary and Environmental Mycobacterium chelonae Isolates by Core Genome Phylogenomic Analysis, Targeted Gene Comparison, and Anti-microbial Susceptibility Patterns: A Tale of Mistaken Identities.</title>
        <authorList>
            <person name="Fogelson S.B."/>
            <person name="Camus A.C."/>
            <person name="Lorenz W."/>
            <person name="Vasireddy R."/>
            <person name="Vasireddy S."/>
            <person name="Smith T."/>
            <person name="Brown-Elliott B.A."/>
            <person name="Wallace R.J.Jr."/>
            <person name="Hasan N.A."/>
            <person name="Reischl U."/>
            <person name="Sanchez S."/>
        </authorList>
    </citation>
    <scope>NUCLEOTIDE SEQUENCE [LARGE SCALE GENOMIC DNA]</scope>
    <source>
        <strain evidence="2 3">15515</strain>
    </source>
</reference>
<dbReference type="Proteomes" id="UP000180043">
    <property type="component" value="Unassembled WGS sequence"/>
</dbReference>
<dbReference type="RefSeq" id="WP_070947457.1">
    <property type="nucleotide sequence ID" value="NZ_MLIQ01000014.1"/>
</dbReference>
<dbReference type="EMBL" id="MLIQ01000014">
    <property type="protein sequence ID" value="OHU57082.1"/>
    <property type="molecule type" value="Genomic_DNA"/>
</dbReference>
<feature type="region of interest" description="Disordered" evidence="1">
    <location>
        <begin position="1"/>
        <end position="101"/>
    </location>
</feature>
<evidence type="ECO:0000256" key="1">
    <source>
        <dbReference type="SAM" id="MobiDB-lite"/>
    </source>
</evidence>